<dbReference type="GeneID" id="19193292"/>
<proteinExistence type="predicted"/>
<dbReference type="AlphaFoldDB" id="W9XC18"/>
<dbReference type="HOGENOM" id="CLU_073631_0_0_1"/>
<reference evidence="1 2" key="1">
    <citation type="submission" date="2013-03" db="EMBL/GenBank/DDBJ databases">
        <title>The Genome Sequence of Cladophialophora psammophila CBS 110553.</title>
        <authorList>
            <consortium name="The Broad Institute Genomics Platform"/>
            <person name="Cuomo C."/>
            <person name="de Hoog S."/>
            <person name="Gorbushina A."/>
            <person name="Walker B."/>
            <person name="Young S.K."/>
            <person name="Zeng Q."/>
            <person name="Gargeya S."/>
            <person name="Fitzgerald M."/>
            <person name="Haas B."/>
            <person name="Abouelleil A."/>
            <person name="Allen A.W."/>
            <person name="Alvarado L."/>
            <person name="Arachchi H.M."/>
            <person name="Berlin A.M."/>
            <person name="Chapman S.B."/>
            <person name="Gainer-Dewar J."/>
            <person name="Goldberg J."/>
            <person name="Griggs A."/>
            <person name="Gujja S."/>
            <person name="Hansen M."/>
            <person name="Howarth C."/>
            <person name="Imamovic A."/>
            <person name="Ireland A."/>
            <person name="Larimer J."/>
            <person name="McCowan C."/>
            <person name="Murphy C."/>
            <person name="Pearson M."/>
            <person name="Poon T.W."/>
            <person name="Priest M."/>
            <person name="Roberts A."/>
            <person name="Saif S."/>
            <person name="Shea T."/>
            <person name="Sisk P."/>
            <person name="Sykes S."/>
            <person name="Wortman J."/>
            <person name="Nusbaum C."/>
            <person name="Birren B."/>
        </authorList>
    </citation>
    <scope>NUCLEOTIDE SEQUENCE [LARGE SCALE GENOMIC DNA]</scope>
    <source>
        <strain evidence="1 2">CBS 110553</strain>
    </source>
</reference>
<evidence type="ECO:0000313" key="2">
    <source>
        <dbReference type="Proteomes" id="UP000019471"/>
    </source>
</evidence>
<organism evidence="1 2">
    <name type="scientific">Cladophialophora psammophila CBS 110553</name>
    <dbReference type="NCBI Taxonomy" id="1182543"/>
    <lineage>
        <taxon>Eukaryota</taxon>
        <taxon>Fungi</taxon>
        <taxon>Dikarya</taxon>
        <taxon>Ascomycota</taxon>
        <taxon>Pezizomycotina</taxon>
        <taxon>Eurotiomycetes</taxon>
        <taxon>Chaetothyriomycetidae</taxon>
        <taxon>Chaetothyriales</taxon>
        <taxon>Herpotrichiellaceae</taxon>
        <taxon>Cladophialophora</taxon>
    </lineage>
</organism>
<keyword evidence="2" id="KW-1185">Reference proteome</keyword>
<dbReference type="Proteomes" id="UP000019471">
    <property type="component" value="Unassembled WGS sequence"/>
</dbReference>
<dbReference type="eggNOG" id="ENOG502R9NB">
    <property type="taxonomic scope" value="Eukaryota"/>
</dbReference>
<accession>W9XC18</accession>
<sequence length="242" mass="26551">MLALADSQTHLLLDDLCFRYGISARARDLYLSQRASERFSGTRQPIIHVMAFGNFLRMTALLAADLDKGIGESTLTAVPPTQLGNREPFLLFAIFSQVLNSSLEFSHSTMADLLAPSPDAGQSLSKQFSEKFVHFLRQELALEELEGIIGAISVCSMRLWGTVFLFRPRDSTISSFSSLSGASFNTNQAILTEHVIWKGPLWASRILRVYGPADAGSMQETEMGAEVDDNLCQGGRLEGDAL</sequence>
<protein>
    <submittedName>
        <fullName evidence="1">Uncharacterized protein</fullName>
    </submittedName>
</protein>
<name>W9XC18_9EURO</name>
<dbReference type="RefSeq" id="XP_007747365.1">
    <property type="nucleotide sequence ID" value="XM_007749175.1"/>
</dbReference>
<evidence type="ECO:0000313" key="1">
    <source>
        <dbReference type="EMBL" id="EXJ67979.1"/>
    </source>
</evidence>
<comment type="caution">
    <text evidence="1">The sequence shown here is derived from an EMBL/GenBank/DDBJ whole genome shotgun (WGS) entry which is preliminary data.</text>
</comment>
<gene>
    <name evidence="1" type="ORF">A1O5_08593</name>
</gene>
<dbReference type="EMBL" id="AMGX01000014">
    <property type="protein sequence ID" value="EXJ67979.1"/>
    <property type="molecule type" value="Genomic_DNA"/>
</dbReference>
<dbReference type="OrthoDB" id="4108861at2759"/>